<accession>A0A0S2TH85</accession>
<proteinExistence type="predicted"/>
<evidence type="ECO:0000259" key="1">
    <source>
        <dbReference type="Pfam" id="PF18731"/>
    </source>
</evidence>
<dbReference type="AlphaFoldDB" id="A0A0S2TH85"/>
<organism evidence="2 3">
    <name type="scientific">Candidatus Tenderia electrophaga</name>
    <dbReference type="NCBI Taxonomy" id="1748243"/>
    <lineage>
        <taxon>Bacteria</taxon>
        <taxon>Pseudomonadati</taxon>
        <taxon>Pseudomonadota</taxon>
        <taxon>Gammaproteobacteria</taxon>
        <taxon>Candidatus Tenderiales</taxon>
        <taxon>Candidatus Tenderiaceae</taxon>
        <taxon>Candidatus Tenderia</taxon>
    </lineage>
</organism>
<feature type="domain" description="Swt1-like HEPN" evidence="1">
    <location>
        <begin position="59"/>
        <end position="186"/>
    </location>
</feature>
<dbReference type="InterPro" id="IPR041650">
    <property type="entry name" value="HEPN_Swt1"/>
</dbReference>
<dbReference type="Proteomes" id="UP000055136">
    <property type="component" value="Chromosome"/>
</dbReference>
<gene>
    <name evidence="2" type="ORF">Tel_15955</name>
</gene>
<dbReference type="STRING" id="1748243.Tel_15955"/>
<keyword evidence="3" id="KW-1185">Reference proteome</keyword>
<dbReference type="EMBL" id="CP013099">
    <property type="protein sequence ID" value="ALP54523.1"/>
    <property type="molecule type" value="Genomic_DNA"/>
</dbReference>
<sequence>MNDGNLALFLMLGQTATKITGEIPEVADGKPLMISDHYDLTTSLPDAVKSANRASEAYRLFFVFEKYLREFIVETITKNGTETWWEKVPPDVQQEIDKLEENEEIKGWMSLGSRDKSALMTYPQLLRVIDHCWKDYFKDIVRDKALVQEARLIAHLRNTICHMTEISDEEMERTKQVMRDWFRVVSP</sequence>
<dbReference type="Pfam" id="PF18731">
    <property type="entry name" value="HEPN_Swt1"/>
    <property type="match status" value="1"/>
</dbReference>
<evidence type="ECO:0000313" key="3">
    <source>
        <dbReference type="Proteomes" id="UP000055136"/>
    </source>
</evidence>
<reference evidence="2" key="1">
    <citation type="submission" date="2015-10" db="EMBL/GenBank/DDBJ databases">
        <title>Description of Candidatus Tenderia electrophaga gen. nov, sp. nov., an Uncultivated Electroautotroph from a Biocathode Enrichment.</title>
        <authorList>
            <person name="Eddie B.J."/>
            <person name="Malanoski A.P."/>
            <person name="Wang Z."/>
            <person name="Hall R.J."/>
            <person name="Oh S.D."/>
            <person name="Heiner C."/>
            <person name="Lin B."/>
            <person name="Strycharz-Glaven S.M."/>
        </authorList>
    </citation>
    <scope>NUCLEOTIDE SEQUENCE [LARGE SCALE GENOMIC DNA]</scope>
    <source>
        <strain evidence="2">NRL1</strain>
    </source>
</reference>
<dbReference type="KEGG" id="tee:Tel_15955"/>
<evidence type="ECO:0000313" key="2">
    <source>
        <dbReference type="EMBL" id="ALP54523.1"/>
    </source>
</evidence>
<protein>
    <recommendedName>
        <fullName evidence="1">Swt1-like HEPN domain-containing protein</fullName>
    </recommendedName>
</protein>
<name>A0A0S2TH85_9GAMM</name>